<gene>
    <name evidence="2" type="ORF">BAUCODRAFT_316419</name>
</gene>
<dbReference type="eggNOG" id="ENOG502SZGT">
    <property type="taxonomic scope" value="Eukaryota"/>
</dbReference>
<sequence length="88" mass="9378">MHSNVFETPGVKNIGDRYAAGGASNTHQTGVATPRGNSDNTISNQSQPKGIDTPRFQKEQADQKIGDPSPPEAAFRSAHYGPNNEKGK</sequence>
<dbReference type="RefSeq" id="XP_007681594.1">
    <property type="nucleotide sequence ID" value="XM_007683404.1"/>
</dbReference>
<dbReference type="GeneID" id="19111540"/>
<dbReference type="KEGG" id="bcom:BAUCODRAFT_316419"/>
<dbReference type="Proteomes" id="UP000011761">
    <property type="component" value="Unassembled WGS sequence"/>
</dbReference>
<feature type="compositionally biased region" description="Basic and acidic residues" evidence="1">
    <location>
        <begin position="55"/>
        <end position="65"/>
    </location>
</feature>
<dbReference type="OrthoDB" id="5373857at2759"/>
<keyword evidence="3" id="KW-1185">Reference proteome</keyword>
<dbReference type="OMA" id="FGYYLYM"/>
<name>M2M3L4_BAUPA</name>
<evidence type="ECO:0000313" key="3">
    <source>
        <dbReference type="Proteomes" id="UP000011761"/>
    </source>
</evidence>
<evidence type="ECO:0000313" key="2">
    <source>
        <dbReference type="EMBL" id="EMC91146.1"/>
    </source>
</evidence>
<evidence type="ECO:0000256" key="1">
    <source>
        <dbReference type="SAM" id="MobiDB-lite"/>
    </source>
</evidence>
<dbReference type="EMBL" id="KB445564">
    <property type="protein sequence ID" value="EMC91146.1"/>
    <property type="molecule type" value="Genomic_DNA"/>
</dbReference>
<proteinExistence type="predicted"/>
<dbReference type="AlphaFoldDB" id="M2M3L4"/>
<protein>
    <submittedName>
        <fullName evidence="2">Uncharacterized protein</fullName>
    </submittedName>
</protein>
<reference evidence="2 3" key="1">
    <citation type="journal article" date="2012" name="PLoS Pathog.">
        <title>Diverse lifestyles and strategies of plant pathogenesis encoded in the genomes of eighteen Dothideomycetes fungi.</title>
        <authorList>
            <person name="Ohm R.A."/>
            <person name="Feau N."/>
            <person name="Henrissat B."/>
            <person name="Schoch C.L."/>
            <person name="Horwitz B.A."/>
            <person name="Barry K.W."/>
            <person name="Condon B.J."/>
            <person name="Copeland A.C."/>
            <person name="Dhillon B."/>
            <person name="Glaser F."/>
            <person name="Hesse C.N."/>
            <person name="Kosti I."/>
            <person name="LaButti K."/>
            <person name="Lindquist E.A."/>
            <person name="Lucas S."/>
            <person name="Salamov A.A."/>
            <person name="Bradshaw R.E."/>
            <person name="Ciuffetti L."/>
            <person name="Hamelin R.C."/>
            <person name="Kema G.H.J."/>
            <person name="Lawrence C."/>
            <person name="Scott J.A."/>
            <person name="Spatafora J.W."/>
            <person name="Turgeon B.G."/>
            <person name="de Wit P.J.G.M."/>
            <person name="Zhong S."/>
            <person name="Goodwin S.B."/>
            <person name="Grigoriev I.V."/>
        </authorList>
    </citation>
    <scope>NUCLEOTIDE SEQUENCE [LARGE SCALE GENOMIC DNA]</scope>
    <source>
        <strain evidence="2 3">UAMH 10762</strain>
    </source>
</reference>
<organism evidence="2 3">
    <name type="scientific">Baudoinia panamericana (strain UAMH 10762)</name>
    <name type="common">Angels' share fungus</name>
    <name type="synonym">Baudoinia compniacensis (strain UAMH 10762)</name>
    <dbReference type="NCBI Taxonomy" id="717646"/>
    <lineage>
        <taxon>Eukaryota</taxon>
        <taxon>Fungi</taxon>
        <taxon>Dikarya</taxon>
        <taxon>Ascomycota</taxon>
        <taxon>Pezizomycotina</taxon>
        <taxon>Dothideomycetes</taxon>
        <taxon>Dothideomycetidae</taxon>
        <taxon>Mycosphaerellales</taxon>
        <taxon>Teratosphaeriaceae</taxon>
        <taxon>Baudoinia</taxon>
    </lineage>
</organism>
<feature type="compositionally biased region" description="Polar residues" evidence="1">
    <location>
        <begin position="23"/>
        <end position="48"/>
    </location>
</feature>
<feature type="region of interest" description="Disordered" evidence="1">
    <location>
        <begin position="1"/>
        <end position="88"/>
    </location>
</feature>
<dbReference type="HOGENOM" id="CLU_152060_1_0_1"/>
<accession>M2M3L4</accession>